<reference evidence="1 2" key="1">
    <citation type="journal article" date="2019" name="Commun. Biol.">
        <title>The bagworm genome reveals a unique fibroin gene that provides high tensile strength.</title>
        <authorList>
            <person name="Kono N."/>
            <person name="Nakamura H."/>
            <person name="Ohtoshi R."/>
            <person name="Tomita M."/>
            <person name="Numata K."/>
            <person name="Arakawa K."/>
        </authorList>
    </citation>
    <scope>NUCLEOTIDE SEQUENCE [LARGE SCALE GENOMIC DNA]</scope>
</reference>
<dbReference type="AlphaFoldDB" id="A0A4C1V933"/>
<accession>A0A4C1V933</accession>
<keyword evidence="2" id="KW-1185">Reference proteome</keyword>
<evidence type="ECO:0000313" key="2">
    <source>
        <dbReference type="Proteomes" id="UP000299102"/>
    </source>
</evidence>
<dbReference type="Proteomes" id="UP000299102">
    <property type="component" value="Unassembled WGS sequence"/>
</dbReference>
<comment type="caution">
    <text evidence="1">The sequence shown here is derived from an EMBL/GenBank/DDBJ whole genome shotgun (WGS) entry which is preliminary data.</text>
</comment>
<organism evidence="1 2">
    <name type="scientific">Eumeta variegata</name>
    <name type="common">Bagworm moth</name>
    <name type="synonym">Eumeta japonica</name>
    <dbReference type="NCBI Taxonomy" id="151549"/>
    <lineage>
        <taxon>Eukaryota</taxon>
        <taxon>Metazoa</taxon>
        <taxon>Ecdysozoa</taxon>
        <taxon>Arthropoda</taxon>
        <taxon>Hexapoda</taxon>
        <taxon>Insecta</taxon>
        <taxon>Pterygota</taxon>
        <taxon>Neoptera</taxon>
        <taxon>Endopterygota</taxon>
        <taxon>Lepidoptera</taxon>
        <taxon>Glossata</taxon>
        <taxon>Ditrysia</taxon>
        <taxon>Tineoidea</taxon>
        <taxon>Psychidae</taxon>
        <taxon>Oiketicinae</taxon>
        <taxon>Eumeta</taxon>
    </lineage>
</organism>
<proteinExistence type="predicted"/>
<evidence type="ECO:0000313" key="1">
    <source>
        <dbReference type="EMBL" id="GBP35126.1"/>
    </source>
</evidence>
<sequence>MSQTSGDPLPTLSLPPLVKALSIRHPIPSREAANALLTSLGWYGSRVSHAPSKIPVILQRHPDFVTMFHFTVATGEQMIFLIAHELANVSALKGLASI</sequence>
<gene>
    <name evidence="1" type="ORF">EVAR_28325_1</name>
</gene>
<protein>
    <submittedName>
        <fullName evidence="1">Uncharacterized protein</fullName>
    </submittedName>
</protein>
<dbReference type="EMBL" id="BGZK01000299">
    <property type="protein sequence ID" value="GBP35126.1"/>
    <property type="molecule type" value="Genomic_DNA"/>
</dbReference>
<name>A0A4C1V933_EUMVA</name>